<accession>A0A246S2N7</accession>
<keyword evidence="3" id="KW-1185">Reference proteome</keyword>
<dbReference type="Proteomes" id="UP000197334">
    <property type="component" value="Unassembled WGS sequence"/>
</dbReference>
<gene>
    <name evidence="2" type="ORF">JI62_08545</name>
</gene>
<protein>
    <submittedName>
        <fullName evidence="2">Uncharacterized protein</fullName>
    </submittedName>
</protein>
<dbReference type="EMBL" id="JPUA01000025">
    <property type="protein sequence ID" value="OWV30120.1"/>
    <property type="molecule type" value="Genomic_DNA"/>
</dbReference>
<dbReference type="RefSeq" id="WP_088699770.1">
    <property type="nucleotide sequence ID" value="NZ_JPUA01000025.1"/>
</dbReference>
<comment type="caution">
    <text evidence="2">The sequence shown here is derived from an EMBL/GenBank/DDBJ whole genome shotgun (WGS) entry which is preliminary data.</text>
</comment>
<dbReference type="AlphaFoldDB" id="A0A246S2N7"/>
<name>A0A246S2N7_9GAMM</name>
<evidence type="ECO:0000313" key="3">
    <source>
        <dbReference type="Proteomes" id="UP000197334"/>
    </source>
</evidence>
<evidence type="ECO:0000256" key="1">
    <source>
        <dbReference type="SAM" id="MobiDB-lite"/>
    </source>
</evidence>
<sequence>MHSETSNDLSQAGLHIAIQDIKDELFDTPECDYAIAQLLTRWGQAEKADQVLDEMLMKWGTSPEVLALTQRGYTEMVGSSELSADNDETIRKPQKTTPAALDVVAA</sequence>
<dbReference type="OrthoDB" id="6169747at2"/>
<proteinExistence type="predicted"/>
<feature type="region of interest" description="Disordered" evidence="1">
    <location>
        <begin position="78"/>
        <end position="106"/>
    </location>
</feature>
<organism evidence="2 3">
    <name type="scientific">Halomonas campaniensis</name>
    <dbReference type="NCBI Taxonomy" id="213554"/>
    <lineage>
        <taxon>Bacteria</taxon>
        <taxon>Pseudomonadati</taxon>
        <taxon>Pseudomonadota</taxon>
        <taxon>Gammaproteobacteria</taxon>
        <taxon>Oceanospirillales</taxon>
        <taxon>Halomonadaceae</taxon>
        <taxon>Halomonas</taxon>
    </lineage>
</organism>
<evidence type="ECO:0000313" key="2">
    <source>
        <dbReference type="EMBL" id="OWV30120.1"/>
    </source>
</evidence>
<reference evidence="2 3" key="1">
    <citation type="submission" date="2014-08" db="EMBL/GenBank/DDBJ databases">
        <title>Draft genome sequence of a novel L-asparaginase producing marine bacterium, Halomonas campaniensis.</title>
        <authorList>
            <person name="Sundarakrishnan B."/>
            <person name="Moushumi Priya A."/>
            <person name="Raman G."/>
            <person name="Sakthivel N."/>
            <person name="Park S."/>
            <person name="Jayachandran S."/>
        </authorList>
    </citation>
    <scope>NUCLEOTIDE SEQUENCE [LARGE SCALE GENOMIC DNA]</scope>
    <source>
        <strain evidence="2 3">SK03</strain>
    </source>
</reference>